<keyword evidence="2" id="KW-0378">Hydrolase</keyword>
<dbReference type="STRING" id="91626.A0A0C9LWR3"/>
<accession>A0A0C9LWR3</accession>
<dbReference type="AlphaFoldDB" id="A0A0C9LWR3"/>
<dbReference type="Proteomes" id="UP000053815">
    <property type="component" value="Unassembled WGS sequence"/>
</dbReference>
<evidence type="ECO:0000313" key="3">
    <source>
        <dbReference type="Proteomes" id="UP000053815"/>
    </source>
</evidence>
<reference evidence="2" key="1">
    <citation type="submission" date="2014-09" db="EMBL/GenBank/DDBJ databases">
        <title>Draft genome sequence of an oleaginous Mucoromycotina fungus Mucor ambiguus NBRC6742.</title>
        <authorList>
            <person name="Takeda I."/>
            <person name="Yamane N."/>
            <person name="Morita T."/>
            <person name="Tamano K."/>
            <person name="Machida M."/>
            <person name="Baker S."/>
            <person name="Koike H."/>
        </authorList>
    </citation>
    <scope>NUCLEOTIDE SEQUENCE</scope>
    <source>
        <strain evidence="2">NBRC 6742</strain>
    </source>
</reference>
<dbReference type="OrthoDB" id="276515at2759"/>
<dbReference type="Gene3D" id="3.60.10.10">
    <property type="entry name" value="Endonuclease/exonuclease/phosphatase"/>
    <property type="match status" value="2"/>
</dbReference>
<sequence>MAGTINFMTFNVRHDHHGHSDTTPFASPPVREHPLKKEEFGGEQPWSIRKWKVVDTILLYSPDILALQETVLHQLQDIQALLDDEYRWVGVGRIDGDKDGEISAVFYKRDVLTVEDWKTIWLSEQPEVAGSISWDARHPRTATQVTFKKNDTVFTVFNTHMDHVGVQAREEGSKLILERAREASAKGAVILMGDLNSTEDDPAYLCLTNGKYKESKGSNDTLANLQELNQVCASAYSQKSGEPVRTQEGHITLPTHRVIRPGQILANLNKQKEQQEQDEQKPKYFLDAHYELTSRLAAKGKPGTLSGPYGFRDTLTSFGEGSQDFDRAPIRIDFIMPLESSTVHVQVLQSAILCNQFDDGLYISDHRPVLAKLSW</sequence>
<keyword evidence="2" id="KW-0540">Nuclease</keyword>
<dbReference type="GO" id="GO:0000175">
    <property type="term" value="F:3'-5'-RNA exonuclease activity"/>
    <property type="evidence" value="ECO:0007669"/>
    <property type="project" value="TreeGrafter"/>
</dbReference>
<dbReference type="SUPFAM" id="SSF56219">
    <property type="entry name" value="DNase I-like"/>
    <property type="match status" value="1"/>
</dbReference>
<dbReference type="EMBL" id="DF836524">
    <property type="protein sequence ID" value="GAN08975.1"/>
    <property type="molecule type" value="Genomic_DNA"/>
</dbReference>
<gene>
    <name evidence="2" type="ORF">MAM1_0235c08495</name>
</gene>
<keyword evidence="2" id="KW-0269">Exonuclease</keyword>
<evidence type="ECO:0000259" key="1">
    <source>
        <dbReference type="Pfam" id="PF03372"/>
    </source>
</evidence>
<feature type="domain" description="Endonuclease/exonuclease/phosphatase" evidence="1">
    <location>
        <begin position="8"/>
        <end position="203"/>
    </location>
</feature>
<dbReference type="CDD" id="cd09083">
    <property type="entry name" value="EEP-1"/>
    <property type="match status" value="1"/>
</dbReference>
<dbReference type="InterPro" id="IPR036691">
    <property type="entry name" value="Endo/exonu/phosph_ase_sf"/>
</dbReference>
<dbReference type="InterPro" id="IPR050410">
    <property type="entry name" value="CCR4/nocturin_mRNA_transcr"/>
</dbReference>
<evidence type="ECO:0000313" key="2">
    <source>
        <dbReference type="EMBL" id="GAN08975.1"/>
    </source>
</evidence>
<organism evidence="2">
    <name type="scientific">Mucor ambiguus</name>
    <dbReference type="NCBI Taxonomy" id="91626"/>
    <lineage>
        <taxon>Eukaryota</taxon>
        <taxon>Fungi</taxon>
        <taxon>Fungi incertae sedis</taxon>
        <taxon>Mucoromycota</taxon>
        <taxon>Mucoromycotina</taxon>
        <taxon>Mucoromycetes</taxon>
        <taxon>Mucorales</taxon>
        <taxon>Mucorineae</taxon>
        <taxon>Mucoraceae</taxon>
        <taxon>Mucor</taxon>
    </lineage>
</organism>
<dbReference type="GO" id="GO:0004519">
    <property type="term" value="F:endonuclease activity"/>
    <property type="evidence" value="ECO:0007669"/>
    <property type="project" value="UniProtKB-KW"/>
</dbReference>
<keyword evidence="3" id="KW-1185">Reference proteome</keyword>
<dbReference type="Pfam" id="PF03372">
    <property type="entry name" value="Exo_endo_phos"/>
    <property type="match status" value="1"/>
</dbReference>
<proteinExistence type="predicted"/>
<keyword evidence="2" id="KW-0255">Endonuclease</keyword>
<protein>
    <submittedName>
        <fullName evidence="2">Endonuclease/exonuclease/phosphatase</fullName>
    </submittedName>
</protein>
<name>A0A0C9LWR3_9FUNG</name>
<dbReference type="InterPro" id="IPR005135">
    <property type="entry name" value="Endo/exonuclease/phosphatase"/>
</dbReference>
<dbReference type="PANTHER" id="PTHR12121:SF36">
    <property type="entry name" value="ENDONUCLEASE_EXONUCLEASE_PHOSPHATASE DOMAIN-CONTAINING PROTEIN"/>
    <property type="match status" value="1"/>
</dbReference>
<dbReference type="PANTHER" id="PTHR12121">
    <property type="entry name" value="CARBON CATABOLITE REPRESSOR PROTEIN 4"/>
    <property type="match status" value="1"/>
</dbReference>